<dbReference type="PANTHER" id="PTHR30535:SF34">
    <property type="entry name" value="MOLYBDATE-BINDING PROTEIN MOLA"/>
    <property type="match status" value="1"/>
</dbReference>
<reference evidence="4" key="1">
    <citation type="submission" date="2011-04" db="EMBL/GenBank/DDBJ databases">
        <title>The complete genome of Treponema brennaborense DSM 12168.</title>
        <authorList>
            <person name="Lucas S."/>
            <person name="Han J."/>
            <person name="Lapidus A."/>
            <person name="Bruce D."/>
            <person name="Goodwin L."/>
            <person name="Pitluck S."/>
            <person name="Peters L."/>
            <person name="Kyrpides N."/>
            <person name="Mavromatis K."/>
            <person name="Ivanova N."/>
            <person name="Mikhailova N."/>
            <person name="Pagani I."/>
            <person name="Teshima H."/>
            <person name="Detter J.C."/>
            <person name="Tapia R."/>
            <person name="Han C."/>
            <person name="Land M."/>
            <person name="Hauser L."/>
            <person name="Markowitz V."/>
            <person name="Cheng J.-F."/>
            <person name="Hugenholtz P."/>
            <person name="Woyke T."/>
            <person name="Wu D."/>
            <person name="Gronow S."/>
            <person name="Wellnitz S."/>
            <person name="Brambilla E."/>
            <person name="Klenk H.-P."/>
            <person name="Eisen J.A."/>
        </authorList>
    </citation>
    <scope>NUCLEOTIDE SEQUENCE [LARGE SCALE GENOMIC DNA]</scope>
    <source>
        <strain evidence="4">DSM 12168 / CIP 105900 / DD5/3</strain>
    </source>
</reference>
<keyword evidence="4" id="KW-1185">Reference proteome</keyword>
<dbReference type="KEGG" id="tbe:Trebr_1225"/>
<evidence type="ECO:0000313" key="3">
    <source>
        <dbReference type="EMBL" id="AEE16653.1"/>
    </source>
</evidence>
<evidence type="ECO:0000313" key="4">
    <source>
        <dbReference type="Proteomes" id="UP000006546"/>
    </source>
</evidence>
<accession>F4LLI9</accession>
<dbReference type="InterPro" id="IPR002491">
    <property type="entry name" value="ABC_transptr_periplasmic_BD"/>
</dbReference>
<dbReference type="PROSITE" id="PS50983">
    <property type="entry name" value="FE_B12_PBP"/>
    <property type="match status" value="1"/>
</dbReference>
<dbReference type="eggNOG" id="COG0614">
    <property type="taxonomic scope" value="Bacteria"/>
</dbReference>
<dbReference type="AlphaFoldDB" id="F4LLI9"/>
<feature type="chain" id="PRO_5003310932" evidence="1">
    <location>
        <begin position="28"/>
        <end position="368"/>
    </location>
</feature>
<name>F4LLI9_TREBD</name>
<dbReference type="PANTHER" id="PTHR30535">
    <property type="entry name" value="VITAMIN B12-BINDING PROTEIN"/>
    <property type="match status" value="1"/>
</dbReference>
<evidence type="ECO:0000259" key="2">
    <source>
        <dbReference type="PROSITE" id="PS50983"/>
    </source>
</evidence>
<evidence type="ECO:0000256" key="1">
    <source>
        <dbReference type="SAM" id="SignalP"/>
    </source>
</evidence>
<dbReference type="SUPFAM" id="SSF53807">
    <property type="entry name" value="Helical backbone' metal receptor"/>
    <property type="match status" value="1"/>
</dbReference>
<gene>
    <name evidence="3" type="ordered locus">Trebr_1225</name>
</gene>
<dbReference type="GO" id="GO:0071281">
    <property type="term" value="P:cellular response to iron ion"/>
    <property type="evidence" value="ECO:0007669"/>
    <property type="project" value="TreeGrafter"/>
</dbReference>
<dbReference type="STRING" id="906968.Trebr_1225"/>
<dbReference type="Gene3D" id="1.20.58.2180">
    <property type="match status" value="1"/>
</dbReference>
<dbReference type="Proteomes" id="UP000006546">
    <property type="component" value="Chromosome"/>
</dbReference>
<proteinExistence type="predicted"/>
<dbReference type="EMBL" id="CP002696">
    <property type="protein sequence ID" value="AEE16653.1"/>
    <property type="molecule type" value="Genomic_DNA"/>
</dbReference>
<dbReference type="OrthoDB" id="368509at2"/>
<feature type="signal peptide" evidence="1">
    <location>
        <begin position="1"/>
        <end position="27"/>
    </location>
</feature>
<organism evidence="3 4">
    <name type="scientific">Treponema brennaborense (strain DSM 12168 / CIP 105900 / DD5/3)</name>
    <dbReference type="NCBI Taxonomy" id="906968"/>
    <lineage>
        <taxon>Bacteria</taxon>
        <taxon>Pseudomonadati</taxon>
        <taxon>Spirochaetota</taxon>
        <taxon>Spirochaetia</taxon>
        <taxon>Spirochaetales</taxon>
        <taxon>Treponemataceae</taxon>
        <taxon>Treponema</taxon>
    </lineage>
</organism>
<dbReference type="HOGENOM" id="CLU_038034_13_3_12"/>
<dbReference type="Pfam" id="PF01497">
    <property type="entry name" value="Peripla_BP_2"/>
    <property type="match status" value="1"/>
</dbReference>
<protein>
    <submittedName>
        <fullName evidence="3">ABC-type transporter, periplasmic subunit</fullName>
    </submittedName>
</protein>
<dbReference type="Gene3D" id="3.40.50.1980">
    <property type="entry name" value="Nitrogenase molybdenum iron protein domain"/>
    <property type="match status" value="2"/>
</dbReference>
<dbReference type="RefSeq" id="WP_013758360.1">
    <property type="nucleotide sequence ID" value="NC_015500.1"/>
</dbReference>
<keyword evidence="1" id="KW-0732">Signal</keyword>
<feature type="domain" description="Fe/B12 periplasmic-binding" evidence="2">
    <location>
        <begin position="53"/>
        <end position="328"/>
    </location>
</feature>
<sequence>MSKKIYIFVLTAAALLTAVLPGCSKTAKPQAAETRVITDHTGGEIEIPVQINRIVIGSLLPLPSVYCLFAGSAEKIVGMNPGSMSAAENSFLPMLFPDILNADTGFVENNTVNIEQLLNLEPDVVFYSATNQQEREAYQAAGIPAVGFSTSIAGFNCIETYAAWISLLGDIFGEEEKAREMIEYGRQTEARISAKIASVPESEKPRVLILFHYDNGIIKTSGSNFFGQYWIETAGGINVARDLNGMPQINMEQVYAWDPDMIFITNFSPYLPEDLYGNAIAGHDWSTVKAVRNGRVYKFPLGMYRWYPPSSDTPLSLQWLACKMQPQLFADTDMDEVIKSYYARFYNVQLTDGDLRTIYNPARAASGK</sequence>
<dbReference type="InterPro" id="IPR050902">
    <property type="entry name" value="ABC_Transporter_SBP"/>
</dbReference>